<gene>
    <name evidence="1" type="ORF">J437_LFUL013015</name>
</gene>
<dbReference type="AlphaFoldDB" id="A0A8K0P652"/>
<organism evidence="1 2">
    <name type="scientific">Ladona fulva</name>
    <name type="common">Scarce chaser dragonfly</name>
    <name type="synonym">Libellula fulva</name>
    <dbReference type="NCBI Taxonomy" id="123851"/>
    <lineage>
        <taxon>Eukaryota</taxon>
        <taxon>Metazoa</taxon>
        <taxon>Ecdysozoa</taxon>
        <taxon>Arthropoda</taxon>
        <taxon>Hexapoda</taxon>
        <taxon>Insecta</taxon>
        <taxon>Pterygota</taxon>
        <taxon>Palaeoptera</taxon>
        <taxon>Odonata</taxon>
        <taxon>Epiprocta</taxon>
        <taxon>Anisoptera</taxon>
        <taxon>Libelluloidea</taxon>
        <taxon>Libellulidae</taxon>
        <taxon>Ladona</taxon>
    </lineage>
</organism>
<comment type="caution">
    <text evidence="1">The sequence shown here is derived from an EMBL/GenBank/DDBJ whole genome shotgun (WGS) entry which is preliminary data.</text>
</comment>
<proteinExistence type="predicted"/>
<dbReference type="EMBL" id="KZ309164">
    <property type="protein sequence ID" value="KAG8237380.1"/>
    <property type="molecule type" value="Genomic_DNA"/>
</dbReference>
<protein>
    <submittedName>
        <fullName evidence="1">Uncharacterized protein</fullName>
    </submittedName>
</protein>
<evidence type="ECO:0000313" key="1">
    <source>
        <dbReference type="EMBL" id="KAG8237380.1"/>
    </source>
</evidence>
<keyword evidence="2" id="KW-1185">Reference proteome</keyword>
<evidence type="ECO:0000313" key="2">
    <source>
        <dbReference type="Proteomes" id="UP000792457"/>
    </source>
</evidence>
<dbReference type="Proteomes" id="UP000792457">
    <property type="component" value="Unassembled WGS sequence"/>
</dbReference>
<accession>A0A8K0P652</accession>
<reference evidence="1" key="1">
    <citation type="submission" date="2013-04" db="EMBL/GenBank/DDBJ databases">
        <authorList>
            <person name="Qu J."/>
            <person name="Murali S.C."/>
            <person name="Bandaranaike D."/>
            <person name="Bellair M."/>
            <person name="Blankenburg K."/>
            <person name="Chao H."/>
            <person name="Dinh H."/>
            <person name="Doddapaneni H."/>
            <person name="Downs B."/>
            <person name="Dugan-Rocha S."/>
            <person name="Elkadiri S."/>
            <person name="Gnanaolivu R.D."/>
            <person name="Hernandez B."/>
            <person name="Javaid M."/>
            <person name="Jayaseelan J.C."/>
            <person name="Lee S."/>
            <person name="Li M."/>
            <person name="Ming W."/>
            <person name="Munidasa M."/>
            <person name="Muniz J."/>
            <person name="Nguyen L."/>
            <person name="Ongeri F."/>
            <person name="Osuji N."/>
            <person name="Pu L.-L."/>
            <person name="Puazo M."/>
            <person name="Qu C."/>
            <person name="Quiroz J."/>
            <person name="Raj R."/>
            <person name="Weissenberger G."/>
            <person name="Xin Y."/>
            <person name="Zou X."/>
            <person name="Han Y."/>
            <person name="Richards S."/>
            <person name="Worley K."/>
            <person name="Muzny D."/>
            <person name="Gibbs R."/>
        </authorList>
    </citation>
    <scope>NUCLEOTIDE SEQUENCE</scope>
    <source>
        <strain evidence="1">Sampled in the wild</strain>
    </source>
</reference>
<sequence length="132" mass="15014">MAEPYNPRGWRDEELNPQSQTLAVQERTSILHITFGPTKAGWRSSEDSNQVSKQQYWKELCEEIDNDPQGQTLQNADEQTEELLRTYANLPDNYGNDCFITLSEQLVAHESIPSPINMEVIRSDRGSSIQSG</sequence>
<name>A0A8K0P652_LADFU</name>
<reference evidence="1" key="2">
    <citation type="submission" date="2017-10" db="EMBL/GenBank/DDBJ databases">
        <title>Ladona fulva Genome sequencing and assembly.</title>
        <authorList>
            <person name="Murali S."/>
            <person name="Richards S."/>
            <person name="Bandaranaike D."/>
            <person name="Bellair M."/>
            <person name="Blankenburg K."/>
            <person name="Chao H."/>
            <person name="Dinh H."/>
            <person name="Doddapaneni H."/>
            <person name="Dugan-Rocha S."/>
            <person name="Elkadiri S."/>
            <person name="Gnanaolivu R."/>
            <person name="Hernandez B."/>
            <person name="Skinner E."/>
            <person name="Javaid M."/>
            <person name="Lee S."/>
            <person name="Li M."/>
            <person name="Ming W."/>
            <person name="Munidasa M."/>
            <person name="Muniz J."/>
            <person name="Nguyen L."/>
            <person name="Hughes D."/>
            <person name="Osuji N."/>
            <person name="Pu L.-L."/>
            <person name="Puazo M."/>
            <person name="Qu C."/>
            <person name="Quiroz J."/>
            <person name="Raj R."/>
            <person name="Weissenberger G."/>
            <person name="Xin Y."/>
            <person name="Zou X."/>
            <person name="Han Y."/>
            <person name="Worley K."/>
            <person name="Muzny D."/>
            <person name="Gibbs R."/>
        </authorList>
    </citation>
    <scope>NUCLEOTIDE SEQUENCE</scope>
    <source>
        <strain evidence="1">Sampled in the wild</strain>
    </source>
</reference>